<gene>
    <name evidence="1" type="ORF">O6H91_02G021900</name>
</gene>
<comment type="caution">
    <text evidence="1">The sequence shown here is derived from an EMBL/GenBank/DDBJ whole genome shotgun (WGS) entry which is preliminary data.</text>
</comment>
<organism evidence="1 2">
    <name type="scientific">Diphasiastrum complanatum</name>
    <name type="common">Issler's clubmoss</name>
    <name type="synonym">Lycopodium complanatum</name>
    <dbReference type="NCBI Taxonomy" id="34168"/>
    <lineage>
        <taxon>Eukaryota</taxon>
        <taxon>Viridiplantae</taxon>
        <taxon>Streptophyta</taxon>
        <taxon>Embryophyta</taxon>
        <taxon>Tracheophyta</taxon>
        <taxon>Lycopodiopsida</taxon>
        <taxon>Lycopodiales</taxon>
        <taxon>Lycopodiaceae</taxon>
        <taxon>Lycopodioideae</taxon>
        <taxon>Diphasiastrum</taxon>
    </lineage>
</organism>
<protein>
    <submittedName>
        <fullName evidence="1">Uncharacterized protein</fullName>
    </submittedName>
</protein>
<evidence type="ECO:0000313" key="1">
    <source>
        <dbReference type="EMBL" id="KAJ7564547.1"/>
    </source>
</evidence>
<accession>A0ACC2EDN7</accession>
<proteinExistence type="predicted"/>
<dbReference type="EMBL" id="CM055093">
    <property type="protein sequence ID" value="KAJ7564547.1"/>
    <property type="molecule type" value="Genomic_DNA"/>
</dbReference>
<keyword evidence="2" id="KW-1185">Reference proteome</keyword>
<dbReference type="Proteomes" id="UP001162992">
    <property type="component" value="Chromosome 2"/>
</dbReference>
<name>A0ACC2EDN7_DIPCM</name>
<sequence length="110" mass="12633">MHPISLSSSLRRISNLVTTRLHSLSFVLSSVNMVDLSSTGPAPLQETSHPTRICKQPRDKKKLLLGPRRVLPPRMRTRSLSNRLQCTPLKFRSCSLSCRRRRRWQICSPI</sequence>
<evidence type="ECO:0000313" key="2">
    <source>
        <dbReference type="Proteomes" id="UP001162992"/>
    </source>
</evidence>
<reference evidence="2" key="1">
    <citation type="journal article" date="2024" name="Proc. Natl. Acad. Sci. U.S.A.">
        <title>Extraordinary preservation of gene collinearity over three hundred million years revealed in homosporous lycophytes.</title>
        <authorList>
            <person name="Li C."/>
            <person name="Wickell D."/>
            <person name="Kuo L.Y."/>
            <person name="Chen X."/>
            <person name="Nie B."/>
            <person name="Liao X."/>
            <person name="Peng D."/>
            <person name="Ji J."/>
            <person name="Jenkins J."/>
            <person name="Williams M."/>
            <person name="Shu S."/>
            <person name="Plott C."/>
            <person name="Barry K."/>
            <person name="Rajasekar S."/>
            <person name="Grimwood J."/>
            <person name="Han X."/>
            <person name="Sun S."/>
            <person name="Hou Z."/>
            <person name="He W."/>
            <person name="Dai G."/>
            <person name="Sun C."/>
            <person name="Schmutz J."/>
            <person name="Leebens-Mack J.H."/>
            <person name="Li F.W."/>
            <person name="Wang L."/>
        </authorList>
    </citation>
    <scope>NUCLEOTIDE SEQUENCE [LARGE SCALE GENOMIC DNA]</scope>
    <source>
        <strain evidence="2">cv. PW_Plant_1</strain>
    </source>
</reference>